<sequence>MAPDDPTYDIPRRAFRLVLVYCTLRELEIFSDLPAAGEMSRLELTQRVDSLLEENGLPPEMTLRRMREGNVVFTGARILRVLLPGCNVDDTLSFCCPGWGRDSFLQFLLLSGYRVESEDDQTVEDEDYGRQRSHSGCRHGMLLVNGDGCSITVLESVSMSPLVPVFFSPTTASMNYISADGVACLYPDTTLNKTGLTNYARYLSDEERRRRLEPYIAQGFQVIDSCEVWHSHGSADGGYTQADLPVHCQRKSRRIDRPDALMVPFAKGGFVPVRPFARWRLGHNRLSHSGSHEEKDVLVSVEAEGGSFIEYNLHQKTFELEDLLYGYLVAQLDEL</sequence>
<dbReference type="OrthoDB" id="3067340at2759"/>
<protein>
    <submittedName>
        <fullName evidence="1">Uncharacterized protein</fullName>
    </submittedName>
</protein>
<evidence type="ECO:0000313" key="1">
    <source>
        <dbReference type="EMBL" id="KAF6745918.1"/>
    </source>
</evidence>
<comment type="caution">
    <text evidence="1">The sequence shown here is derived from an EMBL/GenBank/DDBJ whole genome shotgun (WGS) entry which is preliminary data.</text>
</comment>
<proteinExistence type="predicted"/>
<accession>A0A8H6HF98</accession>
<gene>
    <name evidence="1" type="ORF">DFP72DRAFT_1076898</name>
</gene>
<reference evidence="1 2" key="1">
    <citation type="submission" date="2020-07" db="EMBL/GenBank/DDBJ databases">
        <title>Comparative genomics of pyrophilous fungi reveals a link between fire events and developmental genes.</title>
        <authorList>
            <consortium name="DOE Joint Genome Institute"/>
            <person name="Steindorff A.S."/>
            <person name="Carver A."/>
            <person name="Calhoun S."/>
            <person name="Stillman K."/>
            <person name="Liu H."/>
            <person name="Lipzen A."/>
            <person name="Pangilinan J."/>
            <person name="Labutti K."/>
            <person name="Bruns T.D."/>
            <person name="Grigoriev I.V."/>
        </authorList>
    </citation>
    <scope>NUCLEOTIDE SEQUENCE [LARGE SCALE GENOMIC DNA]</scope>
    <source>
        <strain evidence="1 2">CBS 144469</strain>
    </source>
</reference>
<dbReference type="EMBL" id="JACGCI010000098">
    <property type="protein sequence ID" value="KAF6745918.1"/>
    <property type="molecule type" value="Genomic_DNA"/>
</dbReference>
<evidence type="ECO:0000313" key="2">
    <source>
        <dbReference type="Proteomes" id="UP000521943"/>
    </source>
</evidence>
<organism evidence="1 2">
    <name type="scientific">Ephemerocybe angulata</name>
    <dbReference type="NCBI Taxonomy" id="980116"/>
    <lineage>
        <taxon>Eukaryota</taxon>
        <taxon>Fungi</taxon>
        <taxon>Dikarya</taxon>
        <taxon>Basidiomycota</taxon>
        <taxon>Agaricomycotina</taxon>
        <taxon>Agaricomycetes</taxon>
        <taxon>Agaricomycetidae</taxon>
        <taxon>Agaricales</taxon>
        <taxon>Agaricineae</taxon>
        <taxon>Psathyrellaceae</taxon>
        <taxon>Ephemerocybe</taxon>
    </lineage>
</organism>
<name>A0A8H6HF98_9AGAR</name>
<dbReference type="Proteomes" id="UP000521943">
    <property type="component" value="Unassembled WGS sequence"/>
</dbReference>
<keyword evidence="2" id="KW-1185">Reference proteome</keyword>
<dbReference type="AlphaFoldDB" id="A0A8H6HF98"/>